<accession>A0ABX7BQK6</accession>
<proteinExistence type="predicted"/>
<feature type="signal peptide" evidence="1">
    <location>
        <begin position="1"/>
        <end position="21"/>
    </location>
</feature>
<evidence type="ECO:0000313" key="3">
    <source>
        <dbReference type="Proteomes" id="UP000595448"/>
    </source>
</evidence>
<dbReference type="EMBL" id="CP067977">
    <property type="protein sequence ID" value="QQQ19898.1"/>
    <property type="molecule type" value="Genomic_DNA"/>
</dbReference>
<protein>
    <submittedName>
        <fullName evidence="2">Uncharacterized protein</fullName>
    </submittedName>
</protein>
<dbReference type="RefSeq" id="WP_201104382.1">
    <property type="nucleotide sequence ID" value="NZ_CP067977.1"/>
</dbReference>
<evidence type="ECO:0000313" key="2">
    <source>
        <dbReference type="EMBL" id="QQQ19898.1"/>
    </source>
</evidence>
<dbReference type="Proteomes" id="UP000595448">
    <property type="component" value="Chromosome"/>
</dbReference>
<organism evidence="2 3">
    <name type="scientific">Brevundimonas vitisensis</name>
    <dbReference type="NCBI Taxonomy" id="2800818"/>
    <lineage>
        <taxon>Bacteria</taxon>
        <taxon>Pseudomonadati</taxon>
        <taxon>Pseudomonadota</taxon>
        <taxon>Alphaproteobacteria</taxon>
        <taxon>Caulobacterales</taxon>
        <taxon>Caulobacteraceae</taxon>
        <taxon>Brevundimonas</taxon>
    </lineage>
</organism>
<sequence length="202" mass="21758">MFKFLAIPAVAVSLLAVPAQAQETSVLFGHFKTLCGDGAGDSQRALVQAEAAGWAKIPSELFTSDPQNPFENVTAMMNAEDNGDLSILMVGSMSESVGPGASEMDMTVCAVMGGNFETNTAVKPDPRPFVQRWLNMDTHPSLNDQGMMGYAFNRDGTRLTAIRPTEAAMTQAALNGDLHIVMMNDEQLLEGATMIMYMRPAF</sequence>
<keyword evidence="3" id="KW-1185">Reference proteome</keyword>
<reference evidence="2 3" key="1">
    <citation type="submission" date="2021-01" db="EMBL/GenBank/DDBJ databases">
        <title>Brevundimonas vitis sp. nov., an bacterium isolated from grape (Vitis vinifera).</title>
        <authorList>
            <person name="Jiang L."/>
            <person name="Lee J."/>
        </authorList>
    </citation>
    <scope>NUCLEOTIDE SEQUENCE [LARGE SCALE GENOMIC DNA]</scope>
    <source>
        <strain evidence="2 3">GRTSA-9</strain>
    </source>
</reference>
<keyword evidence="1" id="KW-0732">Signal</keyword>
<evidence type="ECO:0000256" key="1">
    <source>
        <dbReference type="SAM" id="SignalP"/>
    </source>
</evidence>
<name>A0ABX7BQK6_9CAUL</name>
<gene>
    <name evidence="2" type="ORF">JIP62_07390</name>
</gene>
<feature type="chain" id="PRO_5045383687" evidence="1">
    <location>
        <begin position="22"/>
        <end position="202"/>
    </location>
</feature>